<gene>
    <name evidence="13" type="ORF">C5L39_08050</name>
</gene>
<evidence type="ECO:0000256" key="7">
    <source>
        <dbReference type="ARBA" id="ARBA00022989"/>
    </source>
</evidence>
<dbReference type="EMBL" id="PTJO01000005">
    <property type="protein sequence ID" value="RNE48449.1"/>
    <property type="molecule type" value="Genomic_DNA"/>
</dbReference>
<evidence type="ECO:0000259" key="12">
    <source>
        <dbReference type="PROSITE" id="PS50929"/>
    </source>
</evidence>
<evidence type="ECO:0000256" key="2">
    <source>
        <dbReference type="ARBA" id="ARBA00022448"/>
    </source>
</evidence>
<dbReference type="FunFam" id="3.40.50.300:FF:000299">
    <property type="entry name" value="ABC transporter ATP-binding protein/permease"/>
    <property type="match status" value="1"/>
</dbReference>
<dbReference type="InterPro" id="IPR003439">
    <property type="entry name" value="ABC_transporter-like_ATP-bd"/>
</dbReference>
<evidence type="ECO:0000256" key="3">
    <source>
        <dbReference type="ARBA" id="ARBA00022475"/>
    </source>
</evidence>
<dbReference type="CDD" id="cd18543">
    <property type="entry name" value="ABC_6TM_Rv0194_D1_like"/>
    <property type="match status" value="1"/>
</dbReference>
<dbReference type="RefSeq" id="WP_123048382.1">
    <property type="nucleotide sequence ID" value="NZ_PTJO01000005.1"/>
</dbReference>
<dbReference type="SMART" id="SM00382">
    <property type="entry name" value="AAA"/>
    <property type="match status" value="2"/>
</dbReference>
<keyword evidence="6 13" id="KW-0067">ATP-binding</keyword>
<dbReference type="SUPFAM" id="SSF90123">
    <property type="entry name" value="ABC transporter transmembrane region"/>
    <property type="match status" value="2"/>
</dbReference>
<evidence type="ECO:0000259" key="11">
    <source>
        <dbReference type="PROSITE" id="PS50893"/>
    </source>
</evidence>
<evidence type="ECO:0000256" key="8">
    <source>
        <dbReference type="ARBA" id="ARBA00023136"/>
    </source>
</evidence>
<proteinExistence type="inferred from homology"/>
<dbReference type="PANTHER" id="PTHR43394:SF1">
    <property type="entry name" value="ATP-BINDING CASSETTE SUB-FAMILY B MEMBER 10, MITOCHONDRIAL"/>
    <property type="match status" value="1"/>
</dbReference>
<dbReference type="Gene3D" id="1.20.1560.10">
    <property type="entry name" value="ABC transporter type 1, transmembrane domain"/>
    <property type="match status" value="2"/>
</dbReference>
<feature type="domain" description="ABC transporter" evidence="11">
    <location>
        <begin position="1009"/>
        <end position="1244"/>
    </location>
</feature>
<dbReference type="GO" id="GO:0005886">
    <property type="term" value="C:plasma membrane"/>
    <property type="evidence" value="ECO:0007669"/>
    <property type="project" value="UniProtKB-SubCell"/>
</dbReference>
<dbReference type="InterPro" id="IPR017871">
    <property type="entry name" value="ABC_transporter-like_CS"/>
</dbReference>
<feature type="domain" description="ABC transporter" evidence="11">
    <location>
        <begin position="347"/>
        <end position="584"/>
    </location>
</feature>
<keyword evidence="14" id="KW-1185">Reference proteome</keyword>
<dbReference type="Pfam" id="PF00005">
    <property type="entry name" value="ABC_tran"/>
    <property type="match status" value="2"/>
</dbReference>
<accession>A0A3M8K6F3</accession>
<sequence length="1246" mass="132709">MARSAGTRELLAALRQRRGITLITIIATVSAVLFEIAIPLLTGSAVDVATGAIDSTAATRLLPGLAPLQAIVTVLIAVAILRFLSQFARRYTAGRLSIDTQHTLRVRILQTLQRLDGPGQDGIVTGQIVSRSISDLNATQGLVAMGPMALGLLLQLVITAVVMLTVSPLLTVIALAFLPVIVLIAVLSRRSVYAATWVSQQATADLATHVEQTVTGVRVVKAFAQENREVERLDRLGRVLYSTKMRAAKLMSRFQPLLSNIPQLALVVNILLGGWLVLRGDITVGTFFAFSVFLTSLTQIVSMLSGLIVTLQMGMASLDRIAELLDISPGREDLPVPASLPEGPLGLRLSEVSFATSEQTVLDGLTLDVSPGETLALIGPPGSGKSMAVQLIGGFYAPDSGAIELIDARGNPVDTSNLTGADLRSAVTCVFDEAFLYSSSIRENIAMSSGASDAEIIHAAELAQAAEFIDDLPSGLDTVVGERGLTLSGGQRQRIALARALLARPRILVLDDATSAIDSSTEARIIAALRAELSEVTVLAIAHRQSTLDLAERVAIVDQGRVTLSGELTTLQDDPRYRKLMNPDPVPELAREELIAPAHEVLWPEQVTHSRTEHITNATGQIGGRPGGGGGGMGGRGMGGMSNITATPELLARVDRLPPATEQPTLDPDELRADHADFRVRDLFRTVSRLIVGLIGLLIVGVLTSLAFPTLMRWAIDDGVGQDSLQTLWEIAGLGVLVVLISWIAATALVVLTARTGERLLYGLRLRSFAHLQRLSMDYYEKNVSGQIMTRMTTDIDTLSSFLQTGLAQAIVSLGTLGGIITMLAFTDASLSLVAVAAIPIIGAATIVFRKISSQLYTAAREQVSAVNAAFQENINGLRVAQMHGKTEQALAAFTADSENYRRLRTRAQAAVALYFPGMNAISQITTAIVLGVGASRVADGSLSAGILIAFVMYLAQLYGPIQQLGQIFDSWQQATVGFRRITDLLATRPSVTDRGVRDDAALAAQGSLDFDHVSFSYAADSALIVQDLDLRITPGTTVAVVGPTGAGKSTVVKLLSRFYDPVAGSVTASGTDIRQFPLAHWRRTIAQVPQEAHLFIGTVAENISYGCPGASQEEIEDAVRRIDAIGIIAAIPGGFNGLVGERGRGLSSGQRQLIALARAELLKPDVMLLDEATATLDPATEAAVLEAADKITQGRTSVVVAHRLATAARADRIIVIDKGRIIEDGTHSELLHRESAYAMMWRAHR</sequence>
<feature type="transmembrane region" description="Helical" evidence="10">
    <location>
        <begin position="169"/>
        <end position="187"/>
    </location>
</feature>
<dbReference type="GO" id="GO:0005524">
    <property type="term" value="F:ATP binding"/>
    <property type="evidence" value="ECO:0007669"/>
    <property type="project" value="UniProtKB-KW"/>
</dbReference>
<keyword evidence="4 10" id="KW-0812">Transmembrane</keyword>
<feature type="transmembrane region" description="Helical" evidence="10">
    <location>
        <begin position="731"/>
        <end position="752"/>
    </location>
</feature>
<feature type="transmembrane region" description="Helical" evidence="10">
    <location>
        <begin position="941"/>
        <end position="959"/>
    </location>
</feature>
<dbReference type="InterPro" id="IPR039421">
    <property type="entry name" value="Type_1_exporter"/>
</dbReference>
<evidence type="ECO:0000256" key="9">
    <source>
        <dbReference type="ARBA" id="ARBA00061644"/>
    </source>
</evidence>
<comment type="caution">
    <text evidence="13">The sequence shown here is derived from an EMBL/GenBank/DDBJ whole genome shotgun (WGS) entry which is preliminary data.</text>
</comment>
<dbReference type="CDD" id="cd18546">
    <property type="entry name" value="ABC_6TM_Rv0194_D2_like"/>
    <property type="match status" value="1"/>
</dbReference>
<evidence type="ECO:0000313" key="14">
    <source>
        <dbReference type="Proteomes" id="UP000266975"/>
    </source>
</evidence>
<feature type="transmembrane region" description="Helical" evidence="10">
    <location>
        <begin position="912"/>
        <end position="935"/>
    </location>
</feature>
<dbReference type="InterPro" id="IPR011527">
    <property type="entry name" value="ABC1_TM_dom"/>
</dbReference>
<dbReference type="PROSITE" id="PS50929">
    <property type="entry name" value="ABC_TM1F"/>
    <property type="match status" value="2"/>
</dbReference>
<evidence type="ECO:0000256" key="1">
    <source>
        <dbReference type="ARBA" id="ARBA00004651"/>
    </source>
</evidence>
<name>A0A3M8K6F3_9CORY</name>
<keyword evidence="8 10" id="KW-0472">Membrane</keyword>
<feature type="transmembrane region" description="Helical" evidence="10">
    <location>
        <begin position="141"/>
        <end position="163"/>
    </location>
</feature>
<feature type="transmembrane region" description="Helical" evidence="10">
    <location>
        <begin position="801"/>
        <end position="825"/>
    </location>
</feature>
<protein>
    <submittedName>
        <fullName evidence="13">ABC transporter ATP-binding protein</fullName>
    </submittedName>
</protein>
<keyword evidence="3" id="KW-1003">Cell membrane</keyword>
<dbReference type="FunFam" id="3.40.50.300:FF:000604">
    <property type="entry name" value="ABC transporter B family member 28"/>
    <property type="match status" value="1"/>
</dbReference>
<keyword evidence="5" id="KW-0547">Nucleotide-binding</keyword>
<evidence type="ECO:0000313" key="13">
    <source>
        <dbReference type="EMBL" id="RNE48449.1"/>
    </source>
</evidence>
<feature type="transmembrane region" description="Helical" evidence="10">
    <location>
        <begin position="257"/>
        <end position="278"/>
    </location>
</feature>
<dbReference type="PROSITE" id="PS00211">
    <property type="entry name" value="ABC_TRANSPORTER_1"/>
    <property type="match status" value="1"/>
</dbReference>
<feature type="domain" description="ABC transmembrane type-1" evidence="12">
    <location>
        <begin position="692"/>
        <end position="974"/>
    </location>
</feature>
<evidence type="ECO:0000256" key="5">
    <source>
        <dbReference type="ARBA" id="ARBA00022741"/>
    </source>
</evidence>
<dbReference type="Gene3D" id="3.40.50.300">
    <property type="entry name" value="P-loop containing nucleotide triphosphate hydrolases"/>
    <property type="match status" value="2"/>
</dbReference>
<organism evidence="13 14">
    <name type="scientific">Corynebacterium alimapuense</name>
    <dbReference type="NCBI Taxonomy" id="1576874"/>
    <lineage>
        <taxon>Bacteria</taxon>
        <taxon>Bacillati</taxon>
        <taxon>Actinomycetota</taxon>
        <taxon>Actinomycetes</taxon>
        <taxon>Mycobacteriales</taxon>
        <taxon>Corynebacteriaceae</taxon>
        <taxon>Corynebacterium</taxon>
    </lineage>
</organism>
<dbReference type="PROSITE" id="PS50893">
    <property type="entry name" value="ABC_TRANSPORTER_2"/>
    <property type="match status" value="2"/>
</dbReference>
<evidence type="ECO:0000256" key="4">
    <source>
        <dbReference type="ARBA" id="ARBA00022692"/>
    </source>
</evidence>
<dbReference type="OrthoDB" id="9806127at2"/>
<dbReference type="InterPro" id="IPR027417">
    <property type="entry name" value="P-loop_NTPase"/>
</dbReference>
<dbReference type="GO" id="GO:0005737">
    <property type="term" value="C:cytoplasm"/>
    <property type="evidence" value="ECO:0007669"/>
    <property type="project" value="UniProtKB-ARBA"/>
</dbReference>
<feature type="transmembrane region" description="Helical" evidence="10">
    <location>
        <begin position="690"/>
        <end position="711"/>
    </location>
</feature>
<dbReference type="AlphaFoldDB" id="A0A3M8K6F3"/>
<reference evidence="13 14" key="1">
    <citation type="submission" date="2018-02" db="EMBL/GenBank/DDBJ databases">
        <title>Corynebacterium alimpuense sp. nov., a marine obligate actinomycete isolated from sediments of Valparaiso bay, Chile.</title>
        <authorList>
            <person name="Claverias F."/>
            <person name="Gonzales-Siles L."/>
            <person name="Salva-Serra F."/>
            <person name="Inganaes E."/>
            <person name="Molin K."/>
            <person name="Cumsille A."/>
            <person name="Undabarrena A."/>
            <person name="Couve E."/>
            <person name="Moore E.R.B."/>
            <person name="Gomila M."/>
            <person name="Camara B."/>
        </authorList>
    </citation>
    <scope>NUCLEOTIDE SEQUENCE [LARGE SCALE GENOMIC DNA]</scope>
    <source>
        <strain evidence="13 14">CCUG 69366</strain>
    </source>
</reference>
<feature type="transmembrane region" description="Helical" evidence="10">
    <location>
        <begin position="284"/>
        <end position="311"/>
    </location>
</feature>
<dbReference type="GO" id="GO:0016887">
    <property type="term" value="F:ATP hydrolysis activity"/>
    <property type="evidence" value="ECO:0007669"/>
    <property type="project" value="InterPro"/>
</dbReference>
<feature type="transmembrane region" description="Helical" evidence="10">
    <location>
        <begin position="831"/>
        <end position="849"/>
    </location>
</feature>
<keyword evidence="2" id="KW-0813">Transport</keyword>
<dbReference type="GO" id="GO:0015421">
    <property type="term" value="F:ABC-type oligopeptide transporter activity"/>
    <property type="evidence" value="ECO:0007669"/>
    <property type="project" value="TreeGrafter"/>
</dbReference>
<feature type="domain" description="ABC transmembrane type-1" evidence="12">
    <location>
        <begin position="22"/>
        <end position="313"/>
    </location>
</feature>
<feature type="transmembrane region" description="Helical" evidence="10">
    <location>
        <begin position="61"/>
        <end position="84"/>
    </location>
</feature>
<keyword evidence="7 10" id="KW-1133">Transmembrane helix</keyword>
<comment type="similarity">
    <text evidence="9">Belongs to the ABC transporter superfamily. Lipid exporter (TC 3.A.1.106) family.</text>
</comment>
<feature type="transmembrane region" description="Helical" evidence="10">
    <location>
        <begin position="20"/>
        <end position="41"/>
    </location>
</feature>
<dbReference type="InterPro" id="IPR003593">
    <property type="entry name" value="AAA+_ATPase"/>
</dbReference>
<dbReference type="InterPro" id="IPR036640">
    <property type="entry name" value="ABC1_TM_sf"/>
</dbReference>
<dbReference type="SUPFAM" id="SSF52540">
    <property type="entry name" value="P-loop containing nucleoside triphosphate hydrolases"/>
    <property type="match status" value="2"/>
</dbReference>
<dbReference type="Pfam" id="PF00664">
    <property type="entry name" value="ABC_membrane"/>
    <property type="match status" value="2"/>
</dbReference>
<dbReference type="Proteomes" id="UP000266975">
    <property type="component" value="Unassembled WGS sequence"/>
</dbReference>
<comment type="subcellular location">
    <subcellularLocation>
        <location evidence="1">Cell membrane</location>
        <topology evidence="1">Multi-pass membrane protein</topology>
    </subcellularLocation>
</comment>
<evidence type="ECO:0000256" key="6">
    <source>
        <dbReference type="ARBA" id="ARBA00022840"/>
    </source>
</evidence>
<evidence type="ECO:0000256" key="10">
    <source>
        <dbReference type="SAM" id="Phobius"/>
    </source>
</evidence>
<dbReference type="PANTHER" id="PTHR43394">
    <property type="entry name" value="ATP-DEPENDENT PERMEASE MDL1, MITOCHONDRIAL"/>
    <property type="match status" value="1"/>
</dbReference>